<dbReference type="Proteomes" id="UP000008004">
    <property type="component" value="Chromosome"/>
</dbReference>
<feature type="transmembrane region" description="Helical" evidence="1">
    <location>
        <begin position="175"/>
        <end position="197"/>
    </location>
</feature>
<proteinExistence type="predicted"/>
<dbReference type="PATRIC" id="fig|487521.10.peg.2340"/>
<dbReference type="InterPro" id="IPR010699">
    <property type="entry name" value="DUF1275"/>
</dbReference>
<feature type="transmembrane region" description="Helical" evidence="1">
    <location>
        <begin position="101"/>
        <end position="126"/>
    </location>
</feature>
<dbReference type="EMBL" id="CP003322">
    <property type="protein sequence ID" value="AFC43548.1"/>
    <property type="molecule type" value="Genomic_DNA"/>
</dbReference>
<dbReference type="HOGENOM" id="CLU_073333_1_0_11"/>
<gene>
    <name evidence="2" type="ordered locus">OCU_23290</name>
</gene>
<keyword evidence="1" id="KW-1133">Transmembrane helix</keyword>
<accession>H8IWM2</accession>
<organism evidence="2 3">
    <name type="scientific">Mycobacterium intracellulare (strain ATCC 13950 / DSM 43223 / JCM 6384 / NCTC 13025 / 3600)</name>
    <dbReference type="NCBI Taxonomy" id="487521"/>
    <lineage>
        <taxon>Bacteria</taxon>
        <taxon>Bacillati</taxon>
        <taxon>Actinomycetota</taxon>
        <taxon>Actinomycetes</taxon>
        <taxon>Mycobacteriales</taxon>
        <taxon>Mycobacteriaceae</taxon>
        <taxon>Mycobacterium</taxon>
        <taxon>Mycobacterium avium complex (MAC)</taxon>
    </lineage>
</organism>
<keyword evidence="1" id="KW-0812">Transmembrane</keyword>
<feature type="transmembrane region" description="Helical" evidence="1">
    <location>
        <begin position="203"/>
        <end position="222"/>
    </location>
</feature>
<evidence type="ECO:0000313" key="3">
    <source>
        <dbReference type="Proteomes" id="UP000008004"/>
    </source>
</evidence>
<dbReference type="KEGG" id="mia:OCU_23290"/>
<dbReference type="Pfam" id="PF06912">
    <property type="entry name" value="DUF1275"/>
    <property type="match status" value="1"/>
</dbReference>
<feature type="transmembrane region" description="Helical" evidence="1">
    <location>
        <begin position="20"/>
        <end position="44"/>
    </location>
</feature>
<keyword evidence="1" id="KW-0472">Membrane</keyword>
<feature type="transmembrane region" description="Helical" evidence="1">
    <location>
        <begin position="64"/>
        <end position="89"/>
    </location>
</feature>
<dbReference type="PANTHER" id="PTHR37314">
    <property type="entry name" value="SLR0142 PROTEIN"/>
    <property type="match status" value="1"/>
</dbReference>
<evidence type="ECO:0000256" key="1">
    <source>
        <dbReference type="SAM" id="Phobius"/>
    </source>
</evidence>
<evidence type="ECO:0000313" key="2">
    <source>
        <dbReference type="EMBL" id="AFC43548.1"/>
    </source>
</evidence>
<dbReference type="eggNOG" id="COG3619">
    <property type="taxonomic scope" value="Bacteria"/>
</dbReference>
<reference evidence="2 3" key="1">
    <citation type="journal article" date="2012" name="J. Bacteriol.">
        <title>Complete genome sequence of Mycobacterium intracellulare strain ATCC 13950T.</title>
        <authorList>
            <person name="Kim B.J."/>
            <person name="Choi B.S."/>
            <person name="Lim J.S."/>
            <person name="Choi I.Y."/>
            <person name="Lee J.H."/>
            <person name="Chun J."/>
            <person name="Kook Y.H."/>
            <person name="Kim B.J."/>
        </authorList>
    </citation>
    <scope>NUCLEOTIDE SEQUENCE [LARGE SCALE GENOMIC DNA]</scope>
    <source>
        <strain evidence="3">ATCC 13950 / DSM 43223 / JCM 6384 / NCTC 13025 / 3600</strain>
    </source>
</reference>
<evidence type="ECO:0008006" key="4">
    <source>
        <dbReference type="Google" id="ProtNLM"/>
    </source>
</evidence>
<protein>
    <recommendedName>
        <fullName evidence="4">DUF1275 domain-containing protein</fullName>
    </recommendedName>
</protein>
<dbReference type="AlphaFoldDB" id="H8IWM2"/>
<dbReference type="PANTHER" id="PTHR37314:SF4">
    <property type="entry name" value="UPF0700 TRANSMEMBRANE PROTEIN YOAK"/>
    <property type="match status" value="1"/>
</dbReference>
<name>H8IWM2_MYCIA</name>
<sequence>MKETMPQKLTSKDWPTRLLVLGYGGLLAAVAGFVNSVALLVLAFPVGNLTALTTKLGMDSANPLLYESCMIVLIVFGFLCGAAGAGAMLGGTRTNTGPRHAAVLVGEAALLLAATAGGLAGIKVLLAAAACGLQNGMTSNFRGMTIRTTHFTGTMTDLGFMLGRSRRHGLDTWKATVLVTTVVLFLGGGAAGAVIGGRIGDHALILPATACLTVAAASLLHARRRDSVAARAIFTPEPAPASSH</sequence>